<keyword evidence="2" id="KW-0288">FMN</keyword>
<protein>
    <submittedName>
        <fullName evidence="5">Nitroreductase family protein</fullName>
    </submittedName>
</protein>
<proteinExistence type="predicted"/>
<dbReference type="InterPro" id="IPR050627">
    <property type="entry name" value="Nitroreductase/BluB"/>
</dbReference>
<sequence>MREFVKKLLPRSIFNIVRPIFQCWYVLYAYLYDYVRYLKYSSSLGYTSAAKLESIIVMNYHVVEKGLTMPKTRLGFGKDRIPRLCDFCDRYILNYDLSASNQVQHAVGVLKEYLDFHDKREFSVQQELKTRILRTVNLAESKLRINPTKQIDITREEYFKFGTGHFPDFASSRKSIRNYSSENIPDDTMRLVFRTAQTSPSACNRQTARVHVFSDKEKIKEILDIQGGSGGFGYLANKLIVITAELGAFGGAHERYQAYIDGGMFAMNVLYALHAYSIGCCILNCSNAPYKDKKLQKACNIDKNEVFIAMISCGFVPERFSIATSQRYELEEIYTIR</sequence>
<dbReference type="Gene3D" id="3.40.109.10">
    <property type="entry name" value="NADH Oxidase"/>
    <property type="match status" value="1"/>
</dbReference>
<evidence type="ECO:0000259" key="4">
    <source>
        <dbReference type="Pfam" id="PF00881"/>
    </source>
</evidence>
<comment type="caution">
    <text evidence="5">The sequence shown here is derived from an EMBL/GenBank/DDBJ whole genome shotgun (WGS) entry which is preliminary data.</text>
</comment>
<dbReference type="AlphaFoldDB" id="A0A4Q0M884"/>
<dbReference type="RefSeq" id="WP_128769631.1">
    <property type="nucleotide sequence ID" value="NZ_RXOC01000007.1"/>
</dbReference>
<dbReference type="Proteomes" id="UP000290848">
    <property type="component" value="Unassembled WGS sequence"/>
</dbReference>
<keyword evidence="1" id="KW-0285">Flavoprotein</keyword>
<dbReference type="PANTHER" id="PTHR23026">
    <property type="entry name" value="NADPH NITROREDUCTASE"/>
    <property type="match status" value="1"/>
</dbReference>
<gene>
    <name evidence="5" type="ORF">EKH83_11770</name>
</gene>
<keyword evidence="3" id="KW-0560">Oxidoreductase</keyword>
<dbReference type="SUPFAM" id="SSF55469">
    <property type="entry name" value="FMN-dependent nitroreductase-like"/>
    <property type="match status" value="1"/>
</dbReference>
<dbReference type="GO" id="GO:0016491">
    <property type="term" value="F:oxidoreductase activity"/>
    <property type="evidence" value="ECO:0007669"/>
    <property type="project" value="UniProtKB-KW"/>
</dbReference>
<name>A0A4Q0M884_9SPHI</name>
<evidence type="ECO:0000313" key="5">
    <source>
        <dbReference type="EMBL" id="RXF69358.1"/>
    </source>
</evidence>
<evidence type="ECO:0000256" key="2">
    <source>
        <dbReference type="ARBA" id="ARBA00022643"/>
    </source>
</evidence>
<dbReference type="Pfam" id="PF00881">
    <property type="entry name" value="Nitroreductase"/>
    <property type="match status" value="1"/>
</dbReference>
<evidence type="ECO:0000256" key="3">
    <source>
        <dbReference type="ARBA" id="ARBA00023002"/>
    </source>
</evidence>
<organism evidence="5 6">
    <name type="scientific">Arcticibacter tournemirensis</name>
    <dbReference type="NCBI Taxonomy" id="699437"/>
    <lineage>
        <taxon>Bacteria</taxon>
        <taxon>Pseudomonadati</taxon>
        <taxon>Bacteroidota</taxon>
        <taxon>Sphingobacteriia</taxon>
        <taxon>Sphingobacteriales</taxon>
        <taxon>Sphingobacteriaceae</taxon>
        <taxon>Arcticibacter</taxon>
    </lineage>
</organism>
<evidence type="ECO:0000256" key="1">
    <source>
        <dbReference type="ARBA" id="ARBA00022630"/>
    </source>
</evidence>
<dbReference type="InterPro" id="IPR000415">
    <property type="entry name" value="Nitroreductase-like"/>
</dbReference>
<dbReference type="PANTHER" id="PTHR23026:SF90">
    <property type="entry name" value="IODOTYROSINE DEIODINASE 1"/>
    <property type="match status" value="1"/>
</dbReference>
<reference evidence="5 6" key="1">
    <citation type="submission" date="2018-12" db="EMBL/GenBank/DDBJ databases">
        <title>The Draft Genome Sequence of the Soil Bacterium Pedobacter tournemirensis R1.</title>
        <authorList>
            <person name="He J."/>
        </authorList>
    </citation>
    <scope>NUCLEOTIDE SEQUENCE [LARGE SCALE GENOMIC DNA]</scope>
    <source>
        <strain evidence="5 6">R1</strain>
    </source>
</reference>
<dbReference type="InterPro" id="IPR029479">
    <property type="entry name" value="Nitroreductase"/>
</dbReference>
<accession>A0A4Q0M884</accession>
<dbReference type="EMBL" id="RXOC01000007">
    <property type="protein sequence ID" value="RXF69358.1"/>
    <property type="molecule type" value="Genomic_DNA"/>
</dbReference>
<evidence type="ECO:0000313" key="6">
    <source>
        <dbReference type="Proteomes" id="UP000290848"/>
    </source>
</evidence>
<feature type="domain" description="Nitroreductase" evidence="4">
    <location>
        <begin position="171"/>
        <end position="225"/>
    </location>
</feature>